<dbReference type="InterPro" id="IPR050596">
    <property type="entry name" value="AspAT/PAT-like"/>
</dbReference>
<reference evidence="8 9" key="1">
    <citation type="journal article" date="2014" name="Genome Announc.">
        <title>Draft Genome Sequence of Marinomonas sp. Strain D104, a Polycyclic Aromatic Hydrocarbon-Degrading Bacterium from the Deep-Sea Sediment of the Arctic Ocean.</title>
        <authorList>
            <person name="Dong C."/>
            <person name="Bai X."/>
            <person name="Lai Q."/>
            <person name="Xie Y."/>
            <person name="Chen X."/>
            <person name="Shao Z."/>
        </authorList>
    </citation>
    <scope>NUCLEOTIDE SEQUENCE [LARGE SCALE GENOMIC DNA]</scope>
    <source>
        <strain evidence="8 9">D104</strain>
    </source>
</reference>
<proteinExistence type="inferred from homology"/>
<evidence type="ECO:0000313" key="8">
    <source>
        <dbReference type="EMBL" id="ETI57741.1"/>
    </source>
</evidence>
<dbReference type="PROSITE" id="PS00105">
    <property type="entry name" value="AA_TRANSFER_CLASS_1"/>
    <property type="match status" value="1"/>
</dbReference>
<dbReference type="GO" id="GO:0030170">
    <property type="term" value="F:pyridoxal phosphate binding"/>
    <property type="evidence" value="ECO:0007669"/>
    <property type="project" value="InterPro"/>
</dbReference>
<dbReference type="AlphaFoldDB" id="W1RN52"/>
<accession>W1RN52</accession>
<dbReference type="CDD" id="cd00609">
    <property type="entry name" value="AAT_like"/>
    <property type="match status" value="1"/>
</dbReference>
<dbReference type="GO" id="GO:0008483">
    <property type="term" value="F:transaminase activity"/>
    <property type="evidence" value="ECO:0007669"/>
    <property type="project" value="UniProtKB-KW"/>
</dbReference>
<keyword evidence="4 6" id="KW-0808">Transferase</keyword>
<dbReference type="SUPFAM" id="SSF53383">
    <property type="entry name" value="PLP-dependent transferases"/>
    <property type="match status" value="1"/>
</dbReference>
<dbReference type="InterPro" id="IPR015424">
    <property type="entry name" value="PyrdxlP-dep_Trfase"/>
</dbReference>
<dbReference type="InterPro" id="IPR004839">
    <property type="entry name" value="Aminotransferase_I/II_large"/>
</dbReference>
<dbReference type="Pfam" id="PF00155">
    <property type="entry name" value="Aminotran_1_2"/>
    <property type="match status" value="1"/>
</dbReference>
<protein>
    <recommendedName>
        <fullName evidence="6">Aminotransferase</fullName>
        <ecNumber evidence="6">2.6.1.-</ecNumber>
    </recommendedName>
</protein>
<dbReference type="STRING" id="1208321.D104_17910"/>
<comment type="similarity">
    <text evidence="2 6">Belongs to the class-I pyridoxal-phosphate-dependent aminotransferase family.</text>
</comment>
<evidence type="ECO:0000259" key="7">
    <source>
        <dbReference type="Pfam" id="PF00155"/>
    </source>
</evidence>
<dbReference type="InterPro" id="IPR004838">
    <property type="entry name" value="NHTrfase_class1_PyrdxlP-BS"/>
</dbReference>
<evidence type="ECO:0000313" key="9">
    <source>
        <dbReference type="Proteomes" id="UP000018857"/>
    </source>
</evidence>
<name>W1RN52_9GAMM</name>
<organism evidence="8 9">
    <name type="scientific">Marinomonas profundimaris</name>
    <dbReference type="NCBI Taxonomy" id="1208321"/>
    <lineage>
        <taxon>Bacteria</taxon>
        <taxon>Pseudomonadati</taxon>
        <taxon>Pseudomonadota</taxon>
        <taxon>Gammaproteobacteria</taxon>
        <taxon>Oceanospirillales</taxon>
        <taxon>Oceanospirillaceae</taxon>
        <taxon>Marinomonas</taxon>
    </lineage>
</organism>
<evidence type="ECO:0000256" key="2">
    <source>
        <dbReference type="ARBA" id="ARBA00007441"/>
    </source>
</evidence>
<dbReference type="InterPro" id="IPR015421">
    <property type="entry name" value="PyrdxlP-dep_Trfase_major"/>
</dbReference>
<feature type="domain" description="Aminotransferase class I/classII large" evidence="7">
    <location>
        <begin position="68"/>
        <end position="417"/>
    </location>
</feature>
<evidence type="ECO:0000256" key="4">
    <source>
        <dbReference type="ARBA" id="ARBA00022679"/>
    </source>
</evidence>
<gene>
    <name evidence="8" type="ORF">D104_17910</name>
</gene>
<dbReference type="GO" id="GO:0006520">
    <property type="term" value="P:amino acid metabolic process"/>
    <property type="evidence" value="ECO:0007669"/>
    <property type="project" value="InterPro"/>
</dbReference>
<evidence type="ECO:0000256" key="1">
    <source>
        <dbReference type="ARBA" id="ARBA00001933"/>
    </source>
</evidence>
<dbReference type="EC" id="2.6.1.-" evidence="6"/>
<keyword evidence="3 6" id="KW-0032">Aminotransferase</keyword>
<dbReference type="PANTHER" id="PTHR46383">
    <property type="entry name" value="ASPARTATE AMINOTRANSFERASE"/>
    <property type="match status" value="1"/>
</dbReference>
<evidence type="ECO:0000256" key="6">
    <source>
        <dbReference type="RuleBase" id="RU000481"/>
    </source>
</evidence>
<dbReference type="eggNOG" id="COG0436">
    <property type="taxonomic scope" value="Bacteria"/>
</dbReference>
<dbReference type="PATRIC" id="fig|1208321.3.peg.3549"/>
<comment type="cofactor">
    <cofactor evidence="1 6">
        <name>pyridoxal 5'-phosphate</name>
        <dbReference type="ChEBI" id="CHEBI:597326"/>
    </cofactor>
</comment>
<dbReference type="Gene3D" id="3.40.640.10">
    <property type="entry name" value="Type I PLP-dependent aspartate aminotransferase-like (Major domain)"/>
    <property type="match status" value="1"/>
</dbReference>
<sequence length="423" mass="46108">MGGLFSAGNLPDNVTLNHFFCANCYEIFESGRENGMKNHKLAQRVAQISPFQVMAVLARAKALAAQGKDVIHLEIGEPDFVAVDEVAHAGVLAIQQGKTGYTSATGLPELKQAISEYYLSQYQVVVSPERIIVTPGASGALLLMASLMVNPEDDVLMPDPCYPCNRHFLVQVGAKASLVETSASDGFEMDLATLATHWSERTAGLWLASPSNPTGAVLSKAYIAEAWEKVRELGGHLLVDEIYQGLVYEGEDFSALSIDDDIFVINSFSKYFAMTGWRLGWLVVPEWAIEGATKLAQNLFISAPSVSQYAAIRAFSPDVLAECEVRRQTMNARRLVLLEGLRTIGLPVVAPAHGAFYVYVDVSGVTQDTMAWCLDLLEKENVALTPGADFGVKDAHKYVRFAYTCDGPRLKEALARIARFMAS</sequence>
<evidence type="ECO:0000256" key="5">
    <source>
        <dbReference type="ARBA" id="ARBA00022898"/>
    </source>
</evidence>
<keyword evidence="9" id="KW-1185">Reference proteome</keyword>
<comment type="caution">
    <text evidence="8">The sequence shown here is derived from an EMBL/GenBank/DDBJ whole genome shotgun (WGS) entry which is preliminary data.</text>
</comment>
<dbReference type="PANTHER" id="PTHR46383:SF2">
    <property type="entry name" value="AMINOTRANSFERASE"/>
    <property type="match status" value="1"/>
</dbReference>
<dbReference type="EMBL" id="AYOZ01000062">
    <property type="protein sequence ID" value="ETI57741.1"/>
    <property type="molecule type" value="Genomic_DNA"/>
</dbReference>
<dbReference type="Proteomes" id="UP000018857">
    <property type="component" value="Unassembled WGS sequence"/>
</dbReference>
<evidence type="ECO:0000256" key="3">
    <source>
        <dbReference type="ARBA" id="ARBA00022576"/>
    </source>
</evidence>
<keyword evidence="5" id="KW-0663">Pyridoxal phosphate</keyword>